<proteinExistence type="predicted"/>
<accession>A0A941BEW1</accession>
<evidence type="ECO:0000256" key="1">
    <source>
        <dbReference type="SAM" id="MobiDB-lite"/>
    </source>
</evidence>
<dbReference type="RefSeq" id="WP_210853112.1">
    <property type="nucleotide sequence ID" value="NZ_JAGQDD010000004.1"/>
</dbReference>
<feature type="region of interest" description="Disordered" evidence="1">
    <location>
        <begin position="89"/>
        <end position="108"/>
    </location>
</feature>
<organism evidence="2 3">
    <name type="scientific">Ideonella alba</name>
    <dbReference type="NCBI Taxonomy" id="2824118"/>
    <lineage>
        <taxon>Bacteria</taxon>
        <taxon>Pseudomonadati</taxon>
        <taxon>Pseudomonadota</taxon>
        <taxon>Betaproteobacteria</taxon>
        <taxon>Burkholderiales</taxon>
        <taxon>Sphaerotilaceae</taxon>
        <taxon>Ideonella</taxon>
    </lineage>
</organism>
<keyword evidence="3" id="KW-1185">Reference proteome</keyword>
<protein>
    <submittedName>
        <fullName evidence="2">Uncharacterized protein</fullName>
    </submittedName>
</protein>
<sequence length="571" mass="60964">MADKILTEAEWKKFAKGRTVKDAALLKAMAELAKAERAGPDAVLKALDELEKQADALAKAHKADKEVASQVADIGKAVAKQRKLSEQEAKAAAKAQEEAEDDESSPAQLTTKLIPLMREVRKGNPMHALIALGGPLAAVLLSRRPITASSRKLLAGEFDGGSIKYFPAQCIFEANSHTFVLETLPAGIAKKLKAALLKQTEQRYKVRARGADPNEVDDDGDLVEPDDLAEDSADAPRSRGEALAAHADDEPDTGDTATRGSSDGERTDTPTDTSPDTPSDPVADPEQVRFDARLREMRASIERFAASGVAEVAKLKPLLDFATGKAAEGLHRAAHQGLDAVAKLIEKAAPKVGAETATAAGDGMTGFKSRITELTAALKTALDAGRDGAAEQRARMAQAVAAAGKQAFDQAHGLLDEVEAWLGTAAASAGGGLVALQQSRLAWDGLRQRVSDQLDALEQAVIEQVRAHNADADNEDEFDEAELTAGLRRLHTLLDRLDTRLIDKLDEALSASGADRQQRHREAQAIVTEYRSFVGSDPLIAQIDANGFLDTAIRREAEQTLTQLAERLQTA</sequence>
<gene>
    <name evidence="2" type="ORF">KAK03_07890</name>
</gene>
<dbReference type="Proteomes" id="UP000676246">
    <property type="component" value="Unassembled WGS sequence"/>
</dbReference>
<evidence type="ECO:0000313" key="3">
    <source>
        <dbReference type="Proteomes" id="UP000676246"/>
    </source>
</evidence>
<name>A0A941BEW1_9BURK</name>
<dbReference type="EMBL" id="JAGQDD010000004">
    <property type="protein sequence ID" value="MBQ0930407.1"/>
    <property type="molecule type" value="Genomic_DNA"/>
</dbReference>
<feature type="region of interest" description="Disordered" evidence="1">
    <location>
        <begin position="204"/>
        <end position="286"/>
    </location>
</feature>
<dbReference type="AlphaFoldDB" id="A0A941BEW1"/>
<reference evidence="2 3" key="1">
    <citation type="submission" date="2021-04" db="EMBL/GenBank/DDBJ databases">
        <title>The genome sequence of Ideonella sp. 3Y2.</title>
        <authorList>
            <person name="Liu Y."/>
        </authorList>
    </citation>
    <scope>NUCLEOTIDE SEQUENCE [LARGE SCALE GENOMIC DNA]</scope>
    <source>
        <strain evidence="2 3">3Y2</strain>
    </source>
</reference>
<feature type="compositionally biased region" description="Acidic residues" evidence="1">
    <location>
        <begin position="214"/>
        <end position="233"/>
    </location>
</feature>
<comment type="caution">
    <text evidence="2">The sequence shown here is derived from an EMBL/GenBank/DDBJ whole genome shotgun (WGS) entry which is preliminary data.</text>
</comment>
<evidence type="ECO:0000313" key="2">
    <source>
        <dbReference type="EMBL" id="MBQ0930407.1"/>
    </source>
</evidence>
<feature type="compositionally biased region" description="Low complexity" evidence="1">
    <location>
        <begin position="270"/>
        <end position="285"/>
    </location>
</feature>